<dbReference type="AlphaFoldDB" id="A0A812IY89"/>
<evidence type="ECO:0000256" key="1">
    <source>
        <dbReference type="SAM" id="SignalP"/>
    </source>
</evidence>
<comment type="caution">
    <text evidence="2">The sequence shown here is derived from an EMBL/GenBank/DDBJ whole genome shotgun (WGS) entry which is preliminary data.</text>
</comment>
<proteinExistence type="predicted"/>
<sequence>MVSTRLVLALAFAYARADELRDLLVATARGASVLKGHLSSRTIPKSLLSQKDEFGFSALAVATYLGDYLAAELLVKEGAALAPGEITAFMGDSPVKLGSIVELAVRRSSMLIMLGTGLGLRSSKTFQLENLIKGVEMFQDAALLARIAEEALHCKVPDVAQTLRLVATSGAQATEKSQEEGADLARAAYFLDSAMVGH</sequence>
<feature type="signal peptide" evidence="1">
    <location>
        <begin position="1"/>
        <end position="17"/>
    </location>
</feature>
<dbReference type="EMBL" id="CAJNIZ010001336">
    <property type="protein sequence ID" value="CAE7188663.1"/>
    <property type="molecule type" value="Genomic_DNA"/>
</dbReference>
<reference evidence="2" key="1">
    <citation type="submission" date="2021-02" db="EMBL/GenBank/DDBJ databases">
        <authorList>
            <person name="Dougan E. K."/>
            <person name="Rhodes N."/>
            <person name="Thang M."/>
            <person name="Chan C."/>
        </authorList>
    </citation>
    <scope>NUCLEOTIDE SEQUENCE</scope>
</reference>
<keyword evidence="3" id="KW-1185">Reference proteome</keyword>
<accession>A0A812IY89</accession>
<organism evidence="2 3">
    <name type="scientific">Symbiodinium pilosum</name>
    <name type="common">Dinoflagellate</name>
    <dbReference type="NCBI Taxonomy" id="2952"/>
    <lineage>
        <taxon>Eukaryota</taxon>
        <taxon>Sar</taxon>
        <taxon>Alveolata</taxon>
        <taxon>Dinophyceae</taxon>
        <taxon>Suessiales</taxon>
        <taxon>Symbiodiniaceae</taxon>
        <taxon>Symbiodinium</taxon>
    </lineage>
</organism>
<dbReference type="OrthoDB" id="415358at2759"/>
<dbReference type="Proteomes" id="UP000649617">
    <property type="component" value="Unassembled WGS sequence"/>
</dbReference>
<protein>
    <submittedName>
        <fullName evidence="2">Jmjd6-a protein</fullName>
    </submittedName>
</protein>
<name>A0A812IY89_SYMPI</name>
<evidence type="ECO:0000313" key="3">
    <source>
        <dbReference type="Proteomes" id="UP000649617"/>
    </source>
</evidence>
<gene>
    <name evidence="2" type="primary">jmjd6-a</name>
    <name evidence="2" type="ORF">SPIL2461_LOCUS1382</name>
</gene>
<keyword evidence="1" id="KW-0732">Signal</keyword>
<feature type="chain" id="PRO_5032589122" evidence="1">
    <location>
        <begin position="18"/>
        <end position="198"/>
    </location>
</feature>
<evidence type="ECO:0000313" key="2">
    <source>
        <dbReference type="EMBL" id="CAE7188663.1"/>
    </source>
</evidence>